<dbReference type="Gene3D" id="1.10.530.10">
    <property type="match status" value="1"/>
</dbReference>
<evidence type="ECO:0000256" key="2">
    <source>
        <dbReference type="SAM" id="Phobius"/>
    </source>
</evidence>
<dbReference type="SUPFAM" id="SSF53955">
    <property type="entry name" value="Lysozyme-like"/>
    <property type="match status" value="1"/>
</dbReference>
<dbReference type="InterPro" id="IPR011757">
    <property type="entry name" value="Lytic_transglycosylase_MltB"/>
</dbReference>
<dbReference type="InterPro" id="IPR043426">
    <property type="entry name" value="MltB-like"/>
</dbReference>
<organism evidence="4 5">
    <name type="scientific">Halorhodospira halochloris</name>
    <name type="common">Ectothiorhodospira halochloris</name>
    <dbReference type="NCBI Taxonomy" id="1052"/>
    <lineage>
        <taxon>Bacteria</taxon>
        <taxon>Pseudomonadati</taxon>
        <taxon>Pseudomonadota</taxon>
        <taxon>Gammaproteobacteria</taxon>
        <taxon>Chromatiales</taxon>
        <taxon>Ectothiorhodospiraceae</taxon>
        <taxon>Halorhodospira</taxon>
    </lineage>
</organism>
<dbReference type="FunFam" id="1.10.8.350:FF:000001">
    <property type="entry name" value="Lytic murein transglycosylase B"/>
    <property type="match status" value="1"/>
</dbReference>
<dbReference type="KEGG" id="hhk:HH1059_24240"/>
<keyword evidence="2" id="KW-1133">Transmembrane helix</keyword>
<dbReference type="Proteomes" id="UP000218890">
    <property type="component" value="Chromosome"/>
</dbReference>
<dbReference type="GO" id="GO:0008933">
    <property type="term" value="F:peptidoglycan lytic transglycosylase activity"/>
    <property type="evidence" value="ECO:0007669"/>
    <property type="project" value="TreeGrafter"/>
</dbReference>
<dbReference type="InterPro" id="IPR031304">
    <property type="entry name" value="SLT_2"/>
</dbReference>
<keyword evidence="2" id="KW-0812">Transmembrane</keyword>
<feature type="domain" description="Transglycosylase SLT" evidence="3">
    <location>
        <begin position="40"/>
        <end position="332"/>
    </location>
</feature>
<keyword evidence="5" id="KW-1185">Reference proteome</keyword>
<evidence type="ECO:0000313" key="4">
    <source>
        <dbReference type="EMBL" id="BAU56497.1"/>
    </source>
</evidence>
<feature type="active site" evidence="1">
    <location>
        <position position="133"/>
    </location>
</feature>
<proteinExistence type="predicted"/>
<reference evidence="4" key="1">
    <citation type="submission" date="2016-02" db="EMBL/GenBank/DDBJ databases">
        <title>Halorhodospira halochloris DSM-1059 complete genome, version 2.</title>
        <authorList>
            <person name="Tsukatani Y."/>
        </authorList>
    </citation>
    <scope>NUCLEOTIDE SEQUENCE</scope>
    <source>
        <strain evidence="4">DSM 1059</strain>
    </source>
</reference>
<dbReference type="NCBIfam" id="TIGR02282">
    <property type="entry name" value="MltB"/>
    <property type="match status" value="1"/>
</dbReference>
<dbReference type="GO" id="GO:0009253">
    <property type="term" value="P:peptidoglycan catabolic process"/>
    <property type="evidence" value="ECO:0007669"/>
    <property type="project" value="TreeGrafter"/>
</dbReference>
<dbReference type="RefSeq" id="WP_096406430.1">
    <property type="nucleotide sequence ID" value="NZ_AP017372.2"/>
</dbReference>
<dbReference type="InterPro" id="IPR023346">
    <property type="entry name" value="Lysozyme-like_dom_sf"/>
</dbReference>
<dbReference type="AlphaFoldDB" id="A0A0X8X6E5"/>
<dbReference type="CDD" id="cd13399">
    <property type="entry name" value="Slt35-like"/>
    <property type="match status" value="1"/>
</dbReference>
<keyword evidence="2" id="KW-0472">Membrane</keyword>
<dbReference type="PANTHER" id="PTHR30163">
    <property type="entry name" value="MEMBRANE-BOUND LYTIC MUREIN TRANSGLYCOSYLASE B"/>
    <property type="match status" value="1"/>
</dbReference>
<dbReference type="EMBL" id="AP017372">
    <property type="protein sequence ID" value="BAU56497.1"/>
    <property type="molecule type" value="Genomic_DNA"/>
</dbReference>
<sequence length="340" mass="38216">MLKPLITYYALIAAGYVIVTTILALAPFATTLANQGLSTDKESFVERMSSQHGFDAEEMRDLLAQARHDDRALKRIKSPAEALEWHRYRQIFLTRERITAGAKYWQEHEKIIDDVVDKFGVEAHILIAILGVESYYGERSGDHRVLDALSTLAFQYPPRSSFFRNELEAFLLLAKQHGLDPTEIYGSYAGAMGKPQFISSSYKHYAVAADGDGQADLFNNVADAMASVANYLNKHGWQHNGQITNRTEADGSEWEKALASLNRPVRSEYTAEQLTNLGVKIPQDAAGSDRLGLIKLEAEDGPELWLTHTNFYVLTRYNHSALYAMAVYQLAEAILEEHKR</sequence>
<dbReference type="Gene3D" id="1.10.8.350">
    <property type="entry name" value="Bacterial muramidase"/>
    <property type="match status" value="1"/>
</dbReference>
<accession>A0A0X8X6E5</accession>
<name>A0A0X8X6E5_HALHR</name>
<feature type="transmembrane region" description="Helical" evidence="2">
    <location>
        <begin position="6"/>
        <end position="28"/>
    </location>
</feature>
<evidence type="ECO:0000313" key="5">
    <source>
        <dbReference type="Proteomes" id="UP000218890"/>
    </source>
</evidence>
<dbReference type="PANTHER" id="PTHR30163:SF9">
    <property type="entry name" value="MEMBRANE-BOUND LYTIC MUREIN TRANSGLYCOSYLASE B"/>
    <property type="match status" value="1"/>
</dbReference>
<dbReference type="Pfam" id="PF13406">
    <property type="entry name" value="SLT_2"/>
    <property type="match status" value="1"/>
</dbReference>
<gene>
    <name evidence="4" type="ORF">HH1059_24240</name>
</gene>
<evidence type="ECO:0000256" key="1">
    <source>
        <dbReference type="PIRSR" id="PIRSR611757-1"/>
    </source>
</evidence>
<evidence type="ECO:0000259" key="3">
    <source>
        <dbReference type="Pfam" id="PF13406"/>
    </source>
</evidence>
<protein>
    <submittedName>
        <fullName evidence="4">Membrane-bound lytic murein transglycosylase B</fullName>
    </submittedName>
</protein>
<dbReference type="OrthoDB" id="9772911at2"/>